<dbReference type="AlphaFoldDB" id="A0A367RBS7"/>
<dbReference type="InterPro" id="IPR009282">
    <property type="entry name" value="DUF937"/>
</dbReference>
<comment type="caution">
    <text evidence="1">The sequence shown here is derived from an EMBL/GenBank/DDBJ whole genome shotgun (WGS) entry which is preliminary data.</text>
</comment>
<name>A0A367RBS7_NOSPU</name>
<dbReference type="EMBL" id="LXQE01000157">
    <property type="protein sequence ID" value="RCJ33968.1"/>
    <property type="molecule type" value="Genomic_DNA"/>
</dbReference>
<gene>
    <name evidence="1" type="ORF">A6769_23290</name>
</gene>
<accession>A0A367RBS7</accession>
<evidence type="ECO:0008006" key="3">
    <source>
        <dbReference type="Google" id="ProtNLM"/>
    </source>
</evidence>
<dbReference type="Proteomes" id="UP000252085">
    <property type="component" value="Unassembled WGS sequence"/>
</dbReference>
<dbReference type="Pfam" id="PF06078">
    <property type="entry name" value="DUF937"/>
    <property type="match status" value="2"/>
</dbReference>
<sequence>MGLFDQILGAVANPNQQGSLGQIGSIVNSVQQLSDRTGADPSTIQSVLSIVGGQVRSALQDKQATDGNEATQNLVNQYAGTSPNPQAVNSLFSPQIQQQVAEVAAQRTGLDAGIVQQLLPLAVPLVLKFLQSGANAQNPQAGGNPVLNSFLDADGDGDVDIADAIQMASRYMRQ</sequence>
<organism evidence="1 2">
    <name type="scientific">Nostoc punctiforme NIES-2108</name>
    <dbReference type="NCBI Taxonomy" id="1356359"/>
    <lineage>
        <taxon>Bacteria</taxon>
        <taxon>Bacillati</taxon>
        <taxon>Cyanobacteriota</taxon>
        <taxon>Cyanophyceae</taxon>
        <taxon>Nostocales</taxon>
        <taxon>Nostocaceae</taxon>
        <taxon>Nostoc</taxon>
    </lineage>
</organism>
<proteinExistence type="predicted"/>
<protein>
    <recommendedName>
        <fullName evidence="3">DUF937 domain-containing protein</fullName>
    </recommendedName>
</protein>
<evidence type="ECO:0000313" key="1">
    <source>
        <dbReference type="EMBL" id="RCJ33968.1"/>
    </source>
</evidence>
<reference evidence="1 2" key="1">
    <citation type="submission" date="2016-04" db="EMBL/GenBank/DDBJ databases">
        <authorList>
            <person name="Evans L.H."/>
            <person name="Alamgir A."/>
            <person name="Owens N."/>
            <person name="Weber N.D."/>
            <person name="Virtaneva K."/>
            <person name="Barbian K."/>
            <person name="Babar A."/>
            <person name="Rosenke K."/>
        </authorList>
    </citation>
    <scope>NUCLEOTIDE SEQUENCE [LARGE SCALE GENOMIC DNA]</scope>
    <source>
        <strain evidence="1">NIES-2108</strain>
    </source>
</reference>
<evidence type="ECO:0000313" key="2">
    <source>
        <dbReference type="Proteomes" id="UP000252085"/>
    </source>
</evidence>